<reference evidence="1" key="1">
    <citation type="submission" date="2021-06" db="EMBL/GenBank/DDBJ databases">
        <authorList>
            <person name="Kallberg Y."/>
            <person name="Tangrot J."/>
            <person name="Rosling A."/>
        </authorList>
    </citation>
    <scope>NUCLEOTIDE SEQUENCE</scope>
    <source>
        <strain evidence="1">MA461A</strain>
    </source>
</reference>
<evidence type="ECO:0000313" key="2">
    <source>
        <dbReference type="Proteomes" id="UP000789920"/>
    </source>
</evidence>
<gene>
    <name evidence="1" type="ORF">RPERSI_LOCUS7421</name>
</gene>
<proteinExistence type="predicted"/>
<dbReference type="EMBL" id="CAJVQC010012545">
    <property type="protein sequence ID" value="CAG8639464.1"/>
    <property type="molecule type" value="Genomic_DNA"/>
</dbReference>
<sequence length="62" mass="7345">QSDKLYKLEEKLACTACYKTYYEALDPKDPEVRNIMKQDLVEEPLSDANFVIFRNPDQKYII</sequence>
<name>A0ACA9ND82_9GLOM</name>
<feature type="non-terminal residue" evidence="1">
    <location>
        <position position="1"/>
    </location>
</feature>
<evidence type="ECO:0000313" key="1">
    <source>
        <dbReference type="EMBL" id="CAG8639464.1"/>
    </source>
</evidence>
<protein>
    <submittedName>
        <fullName evidence="1">6189_t:CDS:1</fullName>
    </submittedName>
</protein>
<organism evidence="1 2">
    <name type="scientific">Racocetra persica</name>
    <dbReference type="NCBI Taxonomy" id="160502"/>
    <lineage>
        <taxon>Eukaryota</taxon>
        <taxon>Fungi</taxon>
        <taxon>Fungi incertae sedis</taxon>
        <taxon>Mucoromycota</taxon>
        <taxon>Glomeromycotina</taxon>
        <taxon>Glomeromycetes</taxon>
        <taxon>Diversisporales</taxon>
        <taxon>Gigasporaceae</taxon>
        <taxon>Racocetra</taxon>
    </lineage>
</organism>
<accession>A0ACA9ND82</accession>
<keyword evidence="2" id="KW-1185">Reference proteome</keyword>
<comment type="caution">
    <text evidence="1">The sequence shown here is derived from an EMBL/GenBank/DDBJ whole genome shotgun (WGS) entry which is preliminary data.</text>
</comment>
<dbReference type="Proteomes" id="UP000789920">
    <property type="component" value="Unassembled WGS sequence"/>
</dbReference>